<dbReference type="KEGG" id="spar:SPRG_13559"/>
<dbReference type="RefSeq" id="XP_012208004.1">
    <property type="nucleotide sequence ID" value="XM_012352614.1"/>
</dbReference>
<dbReference type="AlphaFoldDB" id="A0A067BWQ0"/>
<keyword evidence="2" id="KW-1185">Reference proteome</keyword>
<organism evidence="1 2">
    <name type="scientific">Saprolegnia parasitica (strain CBS 223.65)</name>
    <dbReference type="NCBI Taxonomy" id="695850"/>
    <lineage>
        <taxon>Eukaryota</taxon>
        <taxon>Sar</taxon>
        <taxon>Stramenopiles</taxon>
        <taxon>Oomycota</taxon>
        <taxon>Saprolegniomycetes</taxon>
        <taxon>Saprolegniales</taxon>
        <taxon>Saprolegniaceae</taxon>
        <taxon>Saprolegnia</taxon>
    </lineage>
</organism>
<sequence length="65" mass="7287">MNDRTSDAALASLSRDELVARLRTSEAALASLTSWCTKLEEEREYILRQWFLSQANTPAKKNASA</sequence>
<name>A0A067BWQ0_SAPPC</name>
<dbReference type="VEuPathDB" id="FungiDB:SPRG_13559"/>
<reference evidence="1 2" key="1">
    <citation type="journal article" date="2013" name="PLoS Genet.">
        <title>Distinctive expansion of potential virulence genes in the genome of the oomycete fish pathogen Saprolegnia parasitica.</title>
        <authorList>
            <person name="Jiang R.H."/>
            <person name="de Bruijn I."/>
            <person name="Haas B.J."/>
            <person name="Belmonte R."/>
            <person name="Lobach L."/>
            <person name="Christie J."/>
            <person name="van den Ackerveken G."/>
            <person name="Bottin A."/>
            <person name="Bulone V."/>
            <person name="Diaz-Moreno S.M."/>
            <person name="Dumas B."/>
            <person name="Fan L."/>
            <person name="Gaulin E."/>
            <person name="Govers F."/>
            <person name="Grenville-Briggs L.J."/>
            <person name="Horner N.R."/>
            <person name="Levin J.Z."/>
            <person name="Mammella M."/>
            <person name="Meijer H.J."/>
            <person name="Morris P."/>
            <person name="Nusbaum C."/>
            <person name="Oome S."/>
            <person name="Phillips A.J."/>
            <person name="van Rooyen D."/>
            <person name="Rzeszutek E."/>
            <person name="Saraiva M."/>
            <person name="Secombes C.J."/>
            <person name="Seidl M.F."/>
            <person name="Snel B."/>
            <person name="Stassen J.H."/>
            <person name="Sykes S."/>
            <person name="Tripathy S."/>
            <person name="van den Berg H."/>
            <person name="Vega-Arreguin J.C."/>
            <person name="Wawra S."/>
            <person name="Young S.K."/>
            <person name="Zeng Q."/>
            <person name="Dieguez-Uribeondo J."/>
            <person name="Russ C."/>
            <person name="Tyler B.M."/>
            <person name="van West P."/>
        </authorList>
    </citation>
    <scope>NUCLEOTIDE SEQUENCE [LARGE SCALE GENOMIC DNA]</scope>
    <source>
        <strain evidence="1 2">CBS 223.65</strain>
    </source>
</reference>
<evidence type="ECO:0000313" key="2">
    <source>
        <dbReference type="Proteomes" id="UP000030745"/>
    </source>
</evidence>
<dbReference type="GeneID" id="24135430"/>
<dbReference type="EMBL" id="KK583291">
    <property type="protein sequence ID" value="KDO21260.1"/>
    <property type="molecule type" value="Genomic_DNA"/>
</dbReference>
<accession>A0A067BWQ0</accession>
<dbReference type="OrthoDB" id="10364527at2759"/>
<dbReference type="Proteomes" id="UP000030745">
    <property type="component" value="Unassembled WGS sequence"/>
</dbReference>
<proteinExistence type="predicted"/>
<gene>
    <name evidence="1" type="ORF">SPRG_13559</name>
</gene>
<evidence type="ECO:0000313" key="1">
    <source>
        <dbReference type="EMBL" id="KDO21260.1"/>
    </source>
</evidence>
<protein>
    <submittedName>
        <fullName evidence="1">Uncharacterized protein</fullName>
    </submittedName>
</protein>